<evidence type="ECO:0000313" key="2">
    <source>
        <dbReference type="Proteomes" id="UP000298652"/>
    </source>
</evidence>
<gene>
    <name evidence="1" type="ORF">SEVIR_7G202600v2</name>
</gene>
<name>A0A4U6TUL1_SETVI</name>
<dbReference type="EMBL" id="CM016558">
    <property type="protein sequence ID" value="TKW05842.1"/>
    <property type="molecule type" value="Genomic_DNA"/>
</dbReference>
<dbReference type="OMA" id="LIYTAWN"/>
<dbReference type="AlphaFoldDB" id="A0A4U6TUL1"/>
<organism evidence="1 2">
    <name type="scientific">Setaria viridis</name>
    <name type="common">Green bristlegrass</name>
    <name type="synonym">Setaria italica subsp. viridis</name>
    <dbReference type="NCBI Taxonomy" id="4556"/>
    <lineage>
        <taxon>Eukaryota</taxon>
        <taxon>Viridiplantae</taxon>
        <taxon>Streptophyta</taxon>
        <taxon>Embryophyta</taxon>
        <taxon>Tracheophyta</taxon>
        <taxon>Spermatophyta</taxon>
        <taxon>Magnoliopsida</taxon>
        <taxon>Liliopsida</taxon>
        <taxon>Poales</taxon>
        <taxon>Poaceae</taxon>
        <taxon>PACMAD clade</taxon>
        <taxon>Panicoideae</taxon>
        <taxon>Panicodae</taxon>
        <taxon>Paniceae</taxon>
        <taxon>Cenchrinae</taxon>
        <taxon>Setaria</taxon>
    </lineage>
</organism>
<proteinExistence type="predicted"/>
<accession>A0A4U6TUL1</accession>
<reference evidence="1" key="1">
    <citation type="submission" date="2019-03" db="EMBL/GenBank/DDBJ databases">
        <title>WGS assembly of Setaria viridis.</title>
        <authorList>
            <person name="Huang P."/>
            <person name="Jenkins J."/>
            <person name="Grimwood J."/>
            <person name="Barry K."/>
            <person name="Healey A."/>
            <person name="Mamidi S."/>
            <person name="Sreedasyam A."/>
            <person name="Shu S."/>
            <person name="Feldman M."/>
            <person name="Wu J."/>
            <person name="Yu Y."/>
            <person name="Chen C."/>
            <person name="Johnson J."/>
            <person name="Rokhsar D."/>
            <person name="Baxter I."/>
            <person name="Schmutz J."/>
            <person name="Brutnell T."/>
            <person name="Kellogg E."/>
        </authorList>
    </citation>
    <scope>NUCLEOTIDE SEQUENCE [LARGE SCALE GENOMIC DNA]</scope>
</reference>
<dbReference type="Proteomes" id="UP000298652">
    <property type="component" value="Chromosome 7"/>
</dbReference>
<protein>
    <submittedName>
        <fullName evidence="1">Uncharacterized protein</fullName>
    </submittedName>
</protein>
<evidence type="ECO:0000313" key="1">
    <source>
        <dbReference type="EMBL" id="TKW05842.1"/>
    </source>
</evidence>
<dbReference type="Gramene" id="TKW05842">
    <property type="protein sequence ID" value="TKW05842"/>
    <property type="gene ID" value="SEVIR_7G202600v2"/>
</dbReference>
<keyword evidence="2" id="KW-1185">Reference proteome</keyword>
<sequence>MGGHCLCPFALQVWQLVSNWATDRVVLPMPNASIQDWWSSSLTAIAKEKRRKEAGILIYTAWNLWKERNRRVFEGNRSNPWQVFYLIKEEIRKRHMACGARVN</sequence>